<dbReference type="GeneID" id="5894513"/>
<dbReference type="EMBL" id="CH991569">
    <property type="protein sequence ID" value="EDQ86051.1"/>
    <property type="molecule type" value="Genomic_DNA"/>
</dbReference>
<feature type="signal peptide" evidence="1">
    <location>
        <begin position="1"/>
        <end position="19"/>
    </location>
</feature>
<dbReference type="InterPro" id="IPR013783">
    <property type="entry name" value="Ig-like_fold"/>
</dbReference>
<keyword evidence="3" id="KW-1185">Reference proteome</keyword>
<evidence type="ECO:0000313" key="3">
    <source>
        <dbReference type="Proteomes" id="UP000001357"/>
    </source>
</evidence>
<organism evidence="2 3">
    <name type="scientific">Monosiga brevicollis</name>
    <name type="common">Choanoflagellate</name>
    <dbReference type="NCBI Taxonomy" id="81824"/>
    <lineage>
        <taxon>Eukaryota</taxon>
        <taxon>Choanoflagellata</taxon>
        <taxon>Craspedida</taxon>
        <taxon>Salpingoecidae</taxon>
        <taxon>Monosiga</taxon>
    </lineage>
</organism>
<sequence>MRNAAVAAMLLAIMATVAATDPRVTASSAVELVAPANGSHTAFPFIHFEWVCAGANMYADYDVIVVDAASHAVVAQDRINGRACRFYPSDPLPEGSYVWQVTASSISAASGWSHVTVTAVDHELTIDVNATFTDVVAALRDAAALSGSKRVTFAPRADRTYRLNPMGASWDDYQALLNVTQAQDLLVDGGGQLLNFSWPVTFAYVTLSSRVALLNMQLDISPLPYTAFAILDVVPVSVTTGRVTVALLPGHPTVESNPAFTTSGIFGVQEPDLARDRRGLTEVFNYANLTRVACSAAAKAEETRRLLASNICYTVLVDAGWTTLSKADVIYLDPRQAPGFVFMGTTQPILYNTSIYACSNECITSQNSDYLAILRANMQLLPGRCTLLTIHVAWTVCIACFLHLFPRGGGGGNHHSMRIGPWISDGLFESPGDDTCHVSGLVMSVDRVINETTVALRPSVPDVFAAQVELGNLWLQVGDELSFYDHMTGRILLRAHIHALGTGGLVDGMPTTLAHLDQPVPTGAVPGIIGGNFNATVTQVFDTSRTAERLVFRRNVLHNGRRVGLLAKGRQALVEHNTAVGLGGGLVELFNAPYEGLCAHSYLVRNNTCLYTNQLDRVAAPIWVERLPNNAQLDQFCHDNLTVENNTFVVGPGPIFLLDAIANVTLRDNHLVRCTTDHSAYLQTGHDRSVQETGTTVSLTNDPALCVK</sequence>
<dbReference type="InParanoid" id="A9V916"/>
<dbReference type="AlphaFoldDB" id="A9V916"/>
<dbReference type="KEGG" id="mbr:MONBRDRAFT_11368"/>
<feature type="chain" id="PRO_5002745267" description="Right handed beta helix domain-containing protein" evidence="1">
    <location>
        <begin position="20"/>
        <end position="708"/>
    </location>
</feature>
<name>A9V916_MONBE</name>
<evidence type="ECO:0000256" key="1">
    <source>
        <dbReference type="SAM" id="SignalP"/>
    </source>
</evidence>
<reference evidence="2 3" key="1">
    <citation type="journal article" date="2008" name="Nature">
        <title>The genome of the choanoflagellate Monosiga brevicollis and the origin of metazoans.</title>
        <authorList>
            <consortium name="JGI Sequencing"/>
            <person name="King N."/>
            <person name="Westbrook M.J."/>
            <person name="Young S.L."/>
            <person name="Kuo A."/>
            <person name="Abedin M."/>
            <person name="Chapman J."/>
            <person name="Fairclough S."/>
            <person name="Hellsten U."/>
            <person name="Isogai Y."/>
            <person name="Letunic I."/>
            <person name="Marr M."/>
            <person name="Pincus D."/>
            <person name="Putnam N."/>
            <person name="Rokas A."/>
            <person name="Wright K.J."/>
            <person name="Zuzow R."/>
            <person name="Dirks W."/>
            <person name="Good M."/>
            <person name="Goodstein D."/>
            <person name="Lemons D."/>
            <person name="Li W."/>
            <person name="Lyons J.B."/>
            <person name="Morris A."/>
            <person name="Nichols S."/>
            <person name="Richter D.J."/>
            <person name="Salamov A."/>
            <person name="Bork P."/>
            <person name="Lim W.A."/>
            <person name="Manning G."/>
            <person name="Miller W.T."/>
            <person name="McGinnis W."/>
            <person name="Shapiro H."/>
            <person name="Tjian R."/>
            <person name="Grigoriev I.V."/>
            <person name="Rokhsar D."/>
        </authorList>
    </citation>
    <scope>NUCLEOTIDE SEQUENCE [LARGE SCALE GENOMIC DNA]</scope>
    <source>
        <strain evidence="3">MX1 / ATCC 50154</strain>
    </source>
</reference>
<dbReference type="InterPro" id="IPR012334">
    <property type="entry name" value="Pectin_lyas_fold"/>
</dbReference>
<dbReference type="SUPFAM" id="SSF51126">
    <property type="entry name" value="Pectin lyase-like"/>
    <property type="match status" value="1"/>
</dbReference>
<dbReference type="RefSeq" id="XP_001749245.1">
    <property type="nucleotide sequence ID" value="XM_001749193.1"/>
</dbReference>
<dbReference type="Gene3D" id="2.160.20.10">
    <property type="entry name" value="Single-stranded right-handed beta-helix, Pectin lyase-like"/>
    <property type="match status" value="1"/>
</dbReference>
<gene>
    <name evidence="2" type="ORF">MONBRDRAFT_11368</name>
</gene>
<dbReference type="Proteomes" id="UP000001357">
    <property type="component" value="Unassembled WGS sequence"/>
</dbReference>
<dbReference type="Gene3D" id="2.60.40.10">
    <property type="entry name" value="Immunoglobulins"/>
    <property type="match status" value="1"/>
</dbReference>
<dbReference type="InterPro" id="IPR011050">
    <property type="entry name" value="Pectin_lyase_fold/virulence"/>
</dbReference>
<protein>
    <recommendedName>
        <fullName evidence="4">Right handed beta helix domain-containing protein</fullName>
    </recommendedName>
</protein>
<evidence type="ECO:0000313" key="2">
    <source>
        <dbReference type="EMBL" id="EDQ86051.1"/>
    </source>
</evidence>
<accession>A9V916</accession>
<proteinExistence type="predicted"/>
<evidence type="ECO:0008006" key="4">
    <source>
        <dbReference type="Google" id="ProtNLM"/>
    </source>
</evidence>
<keyword evidence="1" id="KW-0732">Signal</keyword>